<reference evidence="2" key="2">
    <citation type="submission" date="2020-09" db="EMBL/GenBank/DDBJ databases">
        <authorList>
            <person name="Sun Q."/>
            <person name="Ohkuma M."/>
        </authorList>
    </citation>
    <scope>NUCLEOTIDE SEQUENCE</scope>
    <source>
        <strain evidence="2">JCM 3302</strain>
    </source>
</reference>
<organism evidence="2 3">
    <name type="scientific">Streptomyces spiralis</name>
    <dbReference type="NCBI Taxonomy" id="66376"/>
    <lineage>
        <taxon>Bacteria</taxon>
        <taxon>Bacillati</taxon>
        <taxon>Actinomycetota</taxon>
        <taxon>Actinomycetes</taxon>
        <taxon>Kitasatosporales</taxon>
        <taxon>Streptomycetaceae</taxon>
        <taxon>Streptomyces</taxon>
    </lineage>
</organism>
<dbReference type="AlphaFoldDB" id="A0A919AIN1"/>
<dbReference type="Proteomes" id="UP000641386">
    <property type="component" value="Unassembled WGS sequence"/>
</dbReference>
<feature type="compositionally biased region" description="Basic and acidic residues" evidence="1">
    <location>
        <begin position="54"/>
        <end position="71"/>
    </location>
</feature>
<protein>
    <submittedName>
        <fullName evidence="2">Uncharacterized protein</fullName>
    </submittedName>
</protein>
<sequence length="192" mass="20015">MMGHAVKSLSGVEREWSGARPVPPPTAPSTGRPLLAAGGRIGAVVSKRPTGHSCADDRPHVPSGPRHHDSSAELDGNNLTTTPSGWLLKITISSPPAVAHWENQWQLLGPLMSFDPASCTWSTLLGAIDPAALNVLERCFTSARDYRADVQMEAVPAPTSGSALSSSGPRTAPLPYGSTSATVVCLVLPHLG</sequence>
<comment type="caution">
    <text evidence="2">The sequence shown here is derived from an EMBL/GenBank/DDBJ whole genome shotgun (WGS) entry which is preliminary data.</text>
</comment>
<proteinExistence type="predicted"/>
<evidence type="ECO:0000313" key="2">
    <source>
        <dbReference type="EMBL" id="GHF06054.1"/>
    </source>
</evidence>
<evidence type="ECO:0000313" key="3">
    <source>
        <dbReference type="Proteomes" id="UP000641386"/>
    </source>
</evidence>
<reference evidence="2" key="1">
    <citation type="journal article" date="2014" name="Int. J. Syst. Evol. Microbiol.">
        <title>Complete genome sequence of Corynebacterium casei LMG S-19264T (=DSM 44701T), isolated from a smear-ripened cheese.</title>
        <authorList>
            <consortium name="US DOE Joint Genome Institute (JGI-PGF)"/>
            <person name="Walter F."/>
            <person name="Albersmeier A."/>
            <person name="Kalinowski J."/>
            <person name="Ruckert C."/>
        </authorList>
    </citation>
    <scope>NUCLEOTIDE SEQUENCE</scope>
    <source>
        <strain evidence="2">JCM 3302</strain>
    </source>
</reference>
<feature type="region of interest" description="Disordered" evidence="1">
    <location>
        <begin position="1"/>
        <end position="78"/>
    </location>
</feature>
<evidence type="ECO:0000256" key="1">
    <source>
        <dbReference type="SAM" id="MobiDB-lite"/>
    </source>
</evidence>
<keyword evidence="3" id="KW-1185">Reference proteome</keyword>
<accession>A0A919AIN1</accession>
<name>A0A919AIN1_9ACTN</name>
<gene>
    <name evidence="2" type="ORF">GCM10014715_72750</name>
</gene>
<dbReference type="EMBL" id="BNBC01000049">
    <property type="protein sequence ID" value="GHF06054.1"/>
    <property type="molecule type" value="Genomic_DNA"/>
</dbReference>